<dbReference type="RefSeq" id="WP_134755311.1">
    <property type="nucleotide sequence ID" value="NZ_MYFO02000004.1"/>
</dbReference>
<evidence type="ECO:0008006" key="4">
    <source>
        <dbReference type="Google" id="ProtNLM"/>
    </source>
</evidence>
<sequence length="98" mass="11586">MLETVQVGMFLLIVLMLALSIYFSFRFRRERDPKRRGLFSARMNMCMGLMLVLLAVTQLFFFTDSTLRRTFGTIFLLIGLFNLFAGIRNYSHFQRMPE</sequence>
<proteinExistence type="predicted"/>
<organism evidence="2 3">
    <name type="scientific">Paenibacillus athensensis</name>
    <dbReference type="NCBI Taxonomy" id="1967502"/>
    <lineage>
        <taxon>Bacteria</taxon>
        <taxon>Bacillati</taxon>
        <taxon>Bacillota</taxon>
        <taxon>Bacilli</taxon>
        <taxon>Bacillales</taxon>
        <taxon>Paenibacillaceae</taxon>
        <taxon>Paenibacillus</taxon>
    </lineage>
</organism>
<evidence type="ECO:0000256" key="1">
    <source>
        <dbReference type="SAM" id="Phobius"/>
    </source>
</evidence>
<accession>A0A4Y8PW87</accession>
<feature type="transmembrane region" description="Helical" evidence="1">
    <location>
        <begin position="69"/>
        <end position="87"/>
    </location>
</feature>
<reference evidence="2 3" key="1">
    <citation type="submission" date="2017-03" db="EMBL/GenBank/DDBJ databases">
        <title>Isolation of Levoglucosan Utilizing Bacteria.</title>
        <authorList>
            <person name="Arya A.S."/>
        </authorList>
    </citation>
    <scope>NUCLEOTIDE SEQUENCE [LARGE SCALE GENOMIC DNA]</scope>
    <source>
        <strain evidence="2 3">MEC069</strain>
    </source>
</reference>
<dbReference type="Pfam" id="PF14007">
    <property type="entry name" value="YtpI"/>
    <property type="match status" value="1"/>
</dbReference>
<comment type="caution">
    <text evidence="2">The sequence shown here is derived from an EMBL/GenBank/DDBJ whole genome shotgun (WGS) entry which is preliminary data.</text>
</comment>
<dbReference type="AlphaFoldDB" id="A0A4Y8PW87"/>
<evidence type="ECO:0000313" key="2">
    <source>
        <dbReference type="EMBL" id="TFE85283.1"/>
    </source>
</evidence>
<dbReference type="OrthoDB" id="2990512at2"/>
<dbReference type="InterPro" id="IPR025618">
    <property type="entry name" value="YtpI"/>
</dbReference>
<keyword evidence="1" id="KW-1133">Transmembrane helix</keyword>
<name>A0A4Y8PW87_9BACL</name>
<keyword evidence="3" id="KW-1185">Reference proteome</keyword>
<keyword evidence="1" id="KW-0812">Transmembrane</keyword>
<dbReference type="EMBL" id="MYFO01000027">
    <property type="protein sequence ID" value="TFE85283.1"/>
    <property type="molecule type" value="Genomic_DNA"/>
</dbReference>
<protein>
    <recommendedName>
        <fullName evidence="4">YtpI-like protein</fullName>
    </recommendedName>
</protein>
<feature type="transmembrane region" description="Helical" evidence="1">
    <location>
        <begin position="6"/>
        <end position="25"/>
    </location>
</feature>
<gene>
    <name evidence="2" type="ORF">B5M42_18030</name>
</gene>
<evidence type="ECO:0000313" key="3">
    <source>
        <dbReference type="Proteomes" id="UP000298246"/>
    </source>
</evidence>
<keyword evidence="1" id="KW-0472">Membrane</keyword>
<dbReference type="Proteomes" id="UP000298246">
    <property type="component" value="Unassembled WGS sequence"/>
</dbReference>
<feature type="transmembrane region" description="Helical" evidence="1">
    <location>
        <begin position="46"/>
        <end position="63"/>
    </location>
</feature>